<comment type="caution">
    <text evidence="2">The sequence shown here is derived from an EMBL/GenBank/DDBJ whole genome shotgun (WGS) entry which is preliminary data.</text>
</comment>
<feature type="region of interest" description="Disordered" evidence="1">
    <location>
        <begin position="69"/>
        <end position="91"/>
    </location>
</feature>
<organism evidence="2 3">
    <name type="scientific">Temnothorax longispinosus</name>
    <dbReference type="NCBI Taxonomy" id="300112"/>
    <lineage>
        <taxon>Eukaryota</taxon>
        <taxon>Metazoa</taxon>
        <taxon>Ecdysozoa</taxon>
        <taxon>Arthropoda</taxon>
        <taxon>Hexapoda</taxon>
        <taxon>Insecta</taxon>
        <taxon>Pterygota</taxon>
        <taxon>Neoptera</taxon>
        <taxon>Endopterygota</taxon>
        <taxon>Hymenoptera</taxon>
        <taxon>Apocrita</taxon>
        <taxon>Aculeata</taxon>
        <taxon>Formicoidea</taxon>
        <taxon>Formicidae</taxon>
        <taxon>Myrmicinae</taxon>
        <taxon>Temnothorax</taxon>
    </lineage>
</organism>
<feature type="region of interest" description="Disordered" evidence="1">
    <location>
        <begin position="1"/>
        <end position="31"/>
    </location>
</feature>
<dbReference type="EMBL" id="QBLH01000137">
    <property type="protein sequence ID" value="TGZ57617.1"/>
    <property type="molecule type" value="Genomic_DNA"/>
</dbReference>
<name>A0A4S2LBE5_9HYME</name>
<accession>A0A4S2LBE5</accession>
<dbReference type="AlphaFoldDB" id="A0A4S2LBE5"/>
<gene>
    <name evidence="2" type="ORF">DBV15_03986</name>
</gene>
<evidence type="ECO:0000313" key="3">
    <source>
        <dbReference type="Proteomes" id="UP000310200"/>
    </source>
</evidence>
<protein>
    <submittedName>
        <fullName evidence="2">Uncharacterized protein</fullName>
    </submittedName>
</protein>
<evidence type="ECO:0000256" key="1">
    <source>
        <dbReference type="SAM" id="MobiDB-lite"/>
    </source>
</evidence>
<sequence length="106" mass="12014">MVGIRGWRGRKNGRSRGTAPRRGSHASTPITRDSLTIGFPLAVTEIYRKPVHLVLRALRRVASRRAPGSGRFAIPQRTTTEGKEIEARDPRLSNRRELRKTRAIYI</sequence>
<evidence type="ECO:0000313" key="2">
    <source>
        <dbReference type="EMBL" id="TGZ57617.1"/>
    </source>
</evidence>
<proteinExistence type="predicted"/>
<dbReference type="Proteomes" id="UP000310200">
    <property type="component" value="Unassembled WGS sequence"/>
</dbReference>
<feature type="compositionally biased region" description="Basic and acidic residues" evidence="1">
    <location>
        <begin position="80"/>
        <end position="91"/>
    </location>
</feature>
<keyword evidence="3" id="KW-1185">Reference proteome</keyword>
<reference evidence="2 3" key="1">
    <citation type="journal article" date="2019" name="Philos. Trans. R. Soc. Lond., B, Biol. Sci.">
        <title>Ant behaviour and brain gene expression of defending hosts depend on the ecological success of the intruding social parasite.</title>
        <authorList>
            <person name="Kaur R."/>
            <person name="Stoldt M."/>
            <person name="Jongepier E."/>
            <person name="Feldmeyer B."/>
            <person name="Menzel F."/>
            <person name="Bornberg-Bauer E."/>
            <person name="Foitzik S."/>
        </authorList>
    </citation>
    <scope>NUCLEOTIDE SEQUENCE [LARGE SCALE GENOMIC DNA]</scope>
    <source>
        <tissue evidence="2">Whole body</tissue>
    </source>
</reference>